<dbReference type="EMBL" id="RSUV01000021">
    <property type="protein sequence ID" value="MIV46252.1"/>
    <property type="molecule type" value="Genomic_DNA"/>
</dbReference>
<sequence>MFRVWRRDYREYVISIIVKNKNGDLTFPFFVASENLPSTSHYLDFQLYQVASEIQVLWQTILSSPSGFNRLKHSDNLLLSKTSFTHSVLLRWQIDYAG</sequence>
<evidence type="ECO:0000313" key="2">
    <source>
        <dbReference type="EMBL" id="MGD29233.1"/>
    </source>
</evidence>
<proteinExistence type="predicted"/>
<organism evidence="3">
    <name type="scientific">Salmonella enterica</name>
    <name type="common">Salmonella choleraesuis</name>
    <dbReference type="NCBI Taxonomy" id="28901"/>
    <lineage>
        <taxon>Bacteria</taxon>
        <taxon>Pseudomonadati</taxon>
        <taxon>Pseudomonadota</taxon>
        <taxon>Gammaproteobacteria</taxon>
        <taxon>Enterobacterales</taxon>
        <taxon>Enterobacteriaceae</taxon>
        <taxon>Salmonella</taxon>
    </lineage>
</organism>
<accession>A0A3I2B9C1</accession>
<dbReference type="AlphaFoldDB" id="A0A3I2B9C1"/>
<comment type="caution">
    <text evidence="3">The sequence shown here is derived from an EMBL/GenBank/DDBJ whole genome shotgun (WGS) entry which is preliminary data.</text>
</comment>
<reference evidence="2" key="2">
    <citation type="submission" date="2018-11" db="EMBL/GenBank/DDBJ databases">
        <authorList>
            <consortium name="PulseNet: The National Subtyping Network for Foodborne Disease Surveillance"/>
            <person name="Tarr C.L."/>
            <person name="Trees E."/>
            <person name="Katz L.S."/>
            <person name="Carleton-Romer H.A."/>
            <person name="Stroika S."/>
            <person name="Kucerova Z."/>
            <person name="Roache K.F."/>
            <person name="Sabol A.L."/>
            <person name="Besser J."/>
            <person name="Gerner-Smidt P."/>
        </authorList>
    </citation>
    <scope>NUCLEOTIDE SEQUENCE [LARGE SCALE GENOMIC DNA]</scope>
    <source>
        <strain evidence="2">PNUSAS058450</strain>
    </source>
</reference>
<evidence type="ECO:0000313" key="4">
    <source>
        <dbReference type="EMBL" id="MIV46252.1"/>
    </source>
</evidence>
<dbReference type="Proteomes" id="UP000885336">
    <property type="component" value="Unassembled WGS sequence"/>
</dbReference>
<protein>
    <submittedName>
        <fullName evidence="3">Uncharacterized protein</fullName>
    </submittedName>
</protein>
<dbReference type="EMBL" id="RSMR01000024">
    <property type="protein sequence ID" value="MIK93696.1"/>
    <property type="molecule type" value="Genomic_DNA"/>
</dbReference>
<dbReference type="EMBL" id="AAACVH010000025">
    <property type="protein sequence ID" value="EAA8666441.1"/>
    <property type="molecule type" value="Genomic_DNA"/>
</dbReference>
<dbReference type="Proteomes" id="UP000839530">
    <property type="component" value="Unassembled WGS sequence"/>
</dbReference>
<evidence type="ECO:0000313" key="3">
    <source>
        <dbReference type="EMBL" id="MIK93696.1"/>
    </source>
</evidence>
<dbReference type="Proteomes" id="UP000885283">
    <property type="component" value="Unassembled WGS sequence"/>
</dbReference>
<evidence type="ECO:0000313" key="1">
    <source>
        <dbReference type="EMBL" id="EAA8666441.1"/>
    </source>
</evidence>
<dbReference type="Proteomes" id="UP000839834">
    <property type="component" value="Unassembled WGS sequence"/>
</dbReference>
<reference evidence="3" key="1">
    <citation type="submission" date="2018-08" db="EMBL/GenBank/DDBJ databases">
        <authorList>
            <consortium name="GenomeTrakr network: Whole genome sequencing for foodborne pathogen traceback"/>
        </authorList>
    </citation>
    <scope>NUCLEOTIDE SEQUENCE [LARGE SCALE GENOMIC DNA]</scope>
    <source>
        <strain evidence="4">CFSAN048114</strain>
        <strain evidence="3">FLUFL-1338</strain>
        <strain evidence="1">FLUFL-367</strain>
    </source>
</reference>
<name>A0A3I2B9C1_SALER</name>
<gene>
    <name evidence="4" type="ORF">A7E06_22815</name>
    <name evidence="2" type="ORF">EE393_09555</name>
    <name evidence="3" type="ORF">KO51_19720</name>
    <name evidence="1" type="ORF">NL99_15850</name>
</gene>
<dbReference type="EMBL" id="RNKS01000015">
    <property type="protein sequence ID" value="MGD29233.1"/>
    <property type="molecule type" value="Genomic_DNA"/>
</dbReference>